<evidence type="ECO:0000256" key="2">
    <source>
        <dbReference type="ARBA" id="ARBA00022737"/>
    </source>
</evidence>
<dbReference type="SUPFAM" id="SSF50978">
    <property type="entry name" value="WD40 repeat-like"/>
    <property type="match status" value="2"/>
</dbReference>
<feature type="repeat" description="WD" evidence="3">
    <location>
        <begin position="256"/>
        <end position="298"/>
    </location>
</feature>
<dbReference type="GeneID" id="25263377"/>
<evidence type="ECO:0000256" key="1">
    <source>
        <dbReference type="ARBA" id="ARBA00022574"/>
    </source>
</evidence>
<dbReference type="STRING" id="1037660.A0A066VAM4"/>
<feature type="repeat" description="WD" evidence="3">
    <location>
        <begin position="557"/>
        <end position="591"/>
    </location>
</feature>
<dbReference type="OMA" id="FYQGPPF"/>
<reference evidence="4 5" key="1">
    <citation type="submission" date="2014-05" db="EMBL/GenBank/DDBJ databases">
        <title>Draft genome sequence of a rare smut relative, Tilletiaria anomala UBC 951.</title>
        <authorList>
            <consortium name="DOE Joint Genome Institute"/>
            <person name="Toome M."/>
            <person name="Kuo A."/>
            <person name="Henrissat B."/>
            <person name="Lipzen A."/>
            <person name="Tritt A."/>
            <person name="Yoshinaga Y."/>
            <person name="Zane M."/>
            <person name="Barry K."/>
            <person name="Grigoriev I.V."/>
            <person name="Spatafora J.W."/>
            <person name="Aimea M.C."/>
        </authorList>
    </citation>
    <scope>NUCLEOTIDE SEQUENCE [LARGE SCALE GENOMIC DNA]</scope>
    <source>
        <strain evidence="4 5">UBC 951</strain>
    </source>
</reference>
<dbReference type="PANTHER" id="PTHR19856:SF0">
    <property type="entry name" value="WD REPEAT-CONTAINING PROTEIN 1"/>
    <property type="match status" value="1"/>
</dbReference>
<accession>A0A066VAM4</accession>
<dbReference type="FunCoup" id="A0A066VAM4">
    <property type="interactions" value="228"/>
</dbReference>
<dbReference type="Pfam" id="PF00400">
    <property type="entry name" value="WD40"/>
    <property type="match status" value="7"/>
</dbReference>
<dbReference type="EMBL" id="JMSN01000113">
    <property type="protein sequence ID" value="KDN38792.1"/>
    <property type="molecule type" value="Genomic_DNA"/>
</dbReference>
<comment type="caution">
    <text evidence="4">The sequence shown here is derived from an EMBL/GenBank/DDBJ whole genome shotgun (WGS) entry which is preliminary data.</text>
</comment>
<dbReference type="PROSITE" id="PS50294">
    <property type="entry name" value="WD_REPEATS_REGION"/>
    <property type="match status" value="3"/>
</dbReference>
<dbReference type="InterPro" id="IPR001680">
    <property type="entry name" value="WD40_rpt"/>
</dbReference>
<dbReference type="OrthoDB" id="2306at2759"/>
<dbReference type="InterPro" id="IPR015943">
    <property type="entry name" value="WD40/YVTN_repeat-like_dom_sf"/>
</dbReference>
<dbReference type="InterPro" id="IPR036322">
    <property type="entry name" value="WD40_repeat_dom_sf"/>
</dbReference>
<dbReference type="AlphaFoldDB" id="A0A066VAM4"/>
<protein>
    <submittedName>
        <fullName evidence="4">WD40 repeat-like protein</fullName>
    </submittedName>
</protein>
<proteinExistence type="predicted"/>
<dbReference type="RefSeq" id="XP_013240833.1">
    <property type="nucleotide sequence ID" value="XM_013385379.1"/>
</dbReference>
<dbReference type="GO" id="GO:0030042">
    <property type="term" value="P:actin filament depolymerization"/>
    <property type="evidence" value="ECO:0007669"/>
    <property type="project" value="TreeGrafter"/>
</dbReference>
<keyword evidence="2" id="KW-0677">Repeat</keyword>
<dbReference type="GO" id="GO:0030864">
    <property type="term" value="C:cortical actin cytoskeleton"/>
    <property type="evidence" value="ECO:0007669"/>
    <property type="project" value="TreeGrafter"/>
</dbReference>
<dbReference type="PROSITE" id="PS50082">
    <property type="entry name" value="WD_REPEATS_2"/>
    <property type="match status" value="5"/>
</dbReference>
<organism evidence="4 5">
    <name type="scientific">Tilletiaria anomala (strain ATCC 24038 / CBS 436.72 / UBC 951)</name>
    <dbReference type="NCBI Taxonomy" id="1037660"/>
    <lineage>
        <taxon>Eukaryota</taxon>
        <taxon>Fungi</taxon>
        <taxon>Dikarya</taxon>
        <taxon>Basidiomycota</taxon>
        <taxon>Ustilaginomycotina</taxon>
        <taxon>Exobasidiomycetes</taxon>
        <taxon>Georgefischeriales</taxon>
        <taxon>Tilletiariaceae</taxon>
        <taxon>Tilletiaria</taxon>
    </lineage>
</organism>
<evidence type="ECO:0000313" key="5">
    <source>
        <dbReference type="Proteomes" id="UP000027361"/>
    </source>
</evidence>
<evidence type="ECO:0000313" key="4">
    <source>
        <dbReference type="EMBL" id="KDN38792.1"/>
    </source>
</evidence>
<dbReference type="PANTHER" id="PTHR19856">
    <property type="entry name" value="WD-REPEATCONTAINING PROTEIN WDR1"/>
    <property type="match status" value="1"/>
</dbReference>
<dbReference type="Gene3D" id="2.130.10.10">
    <property type="entry name" value="YVTN repeat-like/Quinoprotein amine dehydrogenase"/>
    <property type="match status" value="2"/>
</dbReference>
<gene>
    <name evidence="4" type="ORF">K437DRAFT_251097</name>
</gene>
<feature type="repeat" description="WD" evidence="3">
    <location>
        <begin position="611"/>
        <end position="642"/>
    </location>
</feature>
<sequence length="687" mass="69836">MSATLLGILPANPTPAKSNQAAKLSYHAPTQRIAYAQGRTVVLRSLAASSPAPTEAPAGPRFLQPGTQLYAQHAHPVTVARFSPSGYYCASADMSGLVRIWDVLNLTSGAGGEAVLKLEHRALAGPVRDIAWDAEGKRLIAVGEGRDSFGAVFLLDSGSSAGTIEGHSKPINAVALNTARPFRAITAADDAQLAWYTGAPYKLARTLADAHTRFVHTVAFSPSGMYALSAGSDSRLVLLDGKSGDILASDLSGASGGAHMGTVYAVAFHPSSDETFISAGADSTLKVWRLSGASASLQSSLSLKIPGAERGDDQLVAACFAGPDRVVVQSGNGQLTLVHLSSSSPSNSNTSSSGNHRIEAIYAPTKSITALHAGGSMLYGASFDGKVVAWDLSHGVDNLLQGGSVSCTPLVGAISGAALAPAVMGLALSCSAMGHGELLSVGLDDALKRIPLASAAGTGTAHGSAVALSGQPKALAAPTATPNGPAYIATPDGFDVVDVSSSRKVHSQPAPSAPSAIAVHPHGTLVALGCEDGKVRMYAASPSGAGIAVKELPHATLANGRSAITALAFDPSGSLLAAGESNGKIIVYDVSAVSGSGTAQATVKILHWVFHTARINDIKWSPDGDAAVSGSLDTNVYIWSVSKPAKNIAIKNAHAGGVNAVAWLDDARIATAGADACARIYSVKRHP</sequence>
<keyword evidence="5" id="KW-1185">Reference proteome</keyword>
<keyword evidence="1 3" id="KW-0853">WD repeat</keyword>
<dbReference type="InParanoid" id="A0A066VAM4"/>
<dbReference type="SMART" id="SM00320">
    <property type="entry name" value="WD40"/>
    <property type="match status" value="10"/>
</dbReference>
<feature type="repeat" description="WD" evidence="3">
    <location>
        <begin position="208"/>
        <end position="249"/>
    </location>
</feature>
<dbReference type="GO" id="GO:0051015">
    <property type="term" value="F:actin filament binding"/>
    <property type="evidence" value="ECO:0007669"/>
    <property type="project" value="TreeGrafter"/>
</dbReference>
<evidence type="ECO:0000256" key="3">
    <source>
        <dbReference type="PROSITE-ProRule" id="PRU00221"/>
    </source>
</evidence>
<name>A0A066VAM4_TILAU</name>
<feature type="repeat" description="WD" evidence="3">
    <location>
        <begin position="70"/>
        <end position="103"/>
    </location>
</feature>
<dbReference type="HOGENOM" id="CLU_015246_1_0_1"/>
<dbReference type="Proteomes" id="UP000027361">
    <property type="component" value="Unassembled WGS sequence"/>
</dbReference>